<sequence>VIMEKTNTSFPSYNELDDYLTRRNSNFVWLLVATIMSCGWIIYLTYYNSRNIGLILTLIINRLYKNGYIHIGSFSFSVLSGKVMFRDVYFINEDMSIRIQDGLLIFRWWKMYNPKQKQHDPKAETRLYVTVNGFEFHVYNRTDLYTRLQEIFGLEPTLIPPHLDEEKGREQRDKSLESVHIKAETQDPTSSWRSLIPVIKVNISTGRVAFGNHHLPQTLCMNFDDAFLTYATKPPSSHLDQFMHIVKGSLENVRVMLVPSPRYLGLQNDEPPRLMGEGFVVMQSNDVDIYYYQDEPGLVPEELENGEIEACSEDAKLQDLPPCWGLDIVCGKGTDFNYGPWADRQRDSLWKFFLPADYQPMKVSDVATPGKPRQILAFELRMNIIADATIDLLFTKNRETNAVHVNVGADSYLEVNIPMTVGENGYSPTVKGQLLHVDASSSMLYRTLLEAEMLAFHVIASYPRVWNMPQSWQCEIEVYKATYHFIYAQKNFFTDLIKDWASDSEPDIYSFVPYSWKFKILFHQFEMIWAANQHNWIDCSTKQQENVYLAACGETLNIDFTLPFHDFVPVTCNTRFCLRAEDTDMRLCLPDCHPSRYPLLTLTKDYQHCKTPPDNNIPAEGQGAPLKNSKPRWRNMTHADAGWVDCWSVPNFMLIIDYTWHPIYPQKTDQQLKQSLSEIEESMLSALRPPEHTPPVPPPPRITSDPSLLPPDRLHVEMELSPDSHITLYGPLLRALVSIKENYFGEDDMYTDFEESLSSPVLSSCSSSSGWTRMGLEENRSKDTPHPLSLRPWDITVLINLHKVHGRLPTHCSSDGPEGPTGFLERLCFEMKKGYKETMLQLVLSPLHVFVSDNYQRPAVDAVLRDGHLSLSGLQMRAHAMFSAESLPAGSDTLEYAWLIDVQAGALKGRVSVPQCASLLEWGESFVFHVVSREFQLQQPKPSVTCQHGVDRRVSLPGHCRTSEDLKYTMTRLTVDGAQIFIVEHGCAANIKTGALRLATCNLHTAAVGEGISAVLQDVVIAQFIEQQEVARLGLPPPLLRRSHWLEAGSVTFNLITADVALAADHPCALHQCKRQLWFLWPEEKYKRSRNRCGCLGGCRFFAGSVGGLDFFRLEEITPSSSSAFPNISTENEMSYGQSLLHPGEWIVTKETPKLSDGVAMRRETCSPAPMVDLERRGQHLSLHVPLRSHSSASSSEENSSSSAALPLLAGERESPSPSTELMNVTTDGPIPEGPPLRSPLRSPLKRQSSVQSARLGSTKSLSAAVFVEKATPPPGVQFSSEVSRSDENVLDSPRQRRSYGSFPFTPSADSSTFHQYRSVDSSMSVVDSEAYFSANEEFEPISSDEGPGTYPGRKRRRRQQGQPHTEHSRTSIYHSVEGPLSIPENRPPLLPSHTSQASFVSALGLEEEGSIETEKVEPGLLTTQPHLMALYQNYLAHYHVSNWAVKQPTNKRTSKSSLHRPLDLDTPTSEESSTSFDQLSIPSFKMVKGGLSATSLLDRGVQLMGDINSTPYTPLNKQTVDNTDEDTVTEDWTVDQPLAQTRTTAIVEVKGAVNVVLTPLVAEALDRYIESMVHFASIRHPASILDDLHGKVLNEVYQISKSTVSESHKISKTEGTTPGSLSTPHGQTDLSIKPDNVKIKGLQANVTVPKVNLCVLQASVEEGSPSNKSVTHVSLVAFCFDRIATQLRMNRGIVEDTEKPSVMMEKFSSASKMAPQSSGSLRSNAGIEKGKEIAARLNIHRIHSQLRGLDSSDLGACAITAIPFEKSKVLFSLEEVDDFVLVDETEPSISTEHVPEQTPDHARSGASPEKWGWIMFECGIENLTVKGGRQSGAVLYSAFGVMGGADSGVRDGVSKSNGSSGSQTGSGYSTDVSDDNLPNDAQSPASEPNNNSDSDEQDEGVESDDLKKDLPLLPPPPDSSSMKLTIKEIWFSFAAPTNIRSHAPAMSRQLNLLSTATPAVGAWLVPIDQLKSSLQKLDMEATLRVCAVMGCIMTEALEKKSIHIPFRSKYNRVTKRARYLHENPSCLLCNILHRYLQQADYRTIEEATMNDGLPALVTLRKGLVALARQWMKFIVVTQGFKAVGLPRPNQLPKPKEHDPIEPDQTQGPDCGTALQSDTSADGAEFEFDAGTVSEHTMLLEGVCSRPAPTGNSAPVTGVEIMRKLSKSHTHSESALRIKGSHPYQSLSYTSGDTAADSPAHVSRTGLQCNHSPRKESLLSYLTGSIHSLHNLLEATPHRANEQTTAKSSSLTRTGNNVGADVLTEHPLLSEPFSVSFYNWMSNAVGNRTGGNVQDSPLNRSQHNSLQTGVLPTIPSASDFNTVLSSDQNTLDTHSQQTHSQHSTSQDDLLDQDETNLCPAAVQLADAQVVFKPLLSHIGIQPQDAPPLSYKMYFGEHLSFSGTLECLRADIVDSDTSKDRKNKRAHRQGMVNLPPLDFKPALMIETFSLNAVVLEKCMSTPPSASALSFHELSRRPQASVHCHFTLACQAIRQHVDMALVRLIHQFSTMIDDIKATQTDIKLNRYTAGSSSPTPTKARPYREFRSSDFSRSSRGSLNGAARLGTQKGKRTVVGPGLDTLTRNREPRGRGTLGRSERRTSKISRKGSRDVADHMTIQMDDSDSITVSEQSEPSAECWQNMYKLLNFYSLISDPTGILEKNQDNGGRSPADPPCRLVFESEGETPPSRLGRRRSLVSSEPQHVTLIVFGVGMVNRTHLEADIGGLTMEAELKKIHGSFTLKEKMKDILHQKMTETCASAHIGCVNIVLLEGITPDIQLEDFPTSPTSTTKQEFLTVVKCNIAKSQALYSAQRGLKTNNAAVLKVGAIFINIPQHPATLHSMMVRSSHQLSKQISDLIRQPSNIPPPNREDTPTPQPSEVSVNQTPVEAIEFPQLPEGLEKKPVVLKFSAMLDGITIGAALLPSLKAEYKMGRMKSHGMTGAQTRFTFELPNHKLCFQSKVSPVDVSAMPPTASLTLPPVTMSGQYIIQEHEGHSDTAWAPGYSSYLQGNYLRCVAEIGSFEHNLTTDLLNHLVFLQKVFMKEVNEVIQKVSGGEQPIPLWNEHDVSTDGDKPKILLYSINLTFKGIQMTATTPSMRAVRFETGWIELELSNRVQCKTTPTGSNYLKLFGKCQVDLNLALGQIVKHQVYEEAGSDFHQVAYFRTRIGLRNALQEEISGSSDKEAVLITLNRPIVFAQPVAFDRAVLFWLNYKAAYDNWKEQRLALNSDIHMATKEVVDKLPAIQQTSVQAFSTLFLQLTVNDLGICLPITSATQANHSIDFDAGSALVLTIESTLITACSSESLVSKGHFKNFCIRFAEGFETTWDDWKPEVRGDLVMNACVVPDGTYEVCSRTTGQASAESSSAGTWTLNVLWKMCGIDVHMDPNIGKRLNALGNTLTSLTGEEDNDDIKDLNSVNMADLSDEDESDGMSPPIHTESVDLRRQAVMSNQIIDARGRKFSKRLVDIRELNEQAKVIDDLKKLGASEGTINQEIQRYQHLESVAVNDIRRDVRKKLRRSSMRAASLKDKWGLGYKPSYNNSRSKSISATGRPPMKRSDRPREDLPDIKVDASSPAPRVTFNIDTFPEETELDLLFVTIDDPAHYPSCSVFSAPGTPAVFSPTVPFQPDDSRRDDLSSTSSEDSDKDDEFDRERPHSYYRRPGCVEHTRKPSALSALFSERWPPTPPQRGALTPPTERNIDFELDVRVEIDSGKCVLHPSTQPPEHEDLQPISWVTMLNHCKGKKSSPKNLQFQMDALTYTFYDWITVAPPSLFLLQLHYNSKMLKTDSPNASRGSSLPRTLSKESKLYGMRDAPTPPASGPGKTNTLLSPPPPPLPSAAKGKASVGVKTAKLYAWVALQTLPEEMVISPCLLDFLEKALETIPITPVDRNYTSQYEDVGHFDSVEPLEESQVSLVSSATSPYSSFPVDVVVYVRVQPSQIRFSCLPMSRVECMLKLPSLDLVFSSNRGELEPTTHPSEGQHTPSSTPPSVHNANKVPGSKGPSSPQGRSRHHSSQSDLTGPSLNSSGLSFTACMSDFSLYVFHPYGAGKQKSAVTGLPPGPGPLGGADEEGSSVTGRKDSLSINLEFVKVSLSRMRRTGCPAFDTFIASKGGKMDTTLINISAVCDIGSASFKYDMRRLSEILAFPRAWYRRSIARRLFLGDQTINLPASGPATPDSVESIAQHLSPESSRKAYWRTWDGQFTQHPSSSIFTDTTPNHAHLKSPAPGRSRSVSDSSAPRRDSVTKTSTPSFRNGKAAAQQGSPWETLVVFAINLKQLNVQMNMSNVMGNNTWTTSGLKSQGRLSVGSNRDREISMSVGLGRSKLDSKGGVVGGNIDVNTLEMVSHISEHPNKQPSHKIQITMGSTEARLDYMGSSILMGIFSNADLQLQDEWKVNLCTAEASLSEKSEIFVHGDLQWDIFQVIISRSTTPDLIKIGMKLQEFFTQQFDTSKRALSTWGPVPYMPPKTPVINMDKGAAELYMDAAHHRHWPSVLKMVAGCHISLFQMPLPEDAVQLGGSMSLHGNHMTLACFHGPNFRSKSWVLFHLEEPNIAFWTEAQKIWEDGSSDDSTYIVQTLDFHLGHNTMVTKPCGALESPMATITKVTRRRHENPPHGVATVKEWFNYVTAMRNEELNLLRNVDANNSESGTAAKSSSLLSGFRGASSYNHETETIFALPKMQLQFKSIHVQDPEEPSLSDASSKPKVECSVVTEFTDHICVTMDAELIMFLHDLVSAYLKEKEKALFAPRIFASRPGQKSPTAQQDEASSEKKEKEEGVNYTTVDWREFLCNTWHLEPTLRLISWTGRKIDPVGVDYILQKLGFHHARTTIPKWLQRGVMDPLDKVLSVLIKKLGMALQDEKEKKGQRDKDEH</sequence>
<feature type="compositionally biased region" description="Polar residues" evidence="1">
    <location>
        <begin position="2525"/>
        <end position="2534"/>
    </location>
</feature>
<dbReference type="Pfam" id="PF25040">
    <property type="entry name" value="BLTP1_C"/>
    <property type="match status" value="1"/>
</dbReference>
<dbReference type="GO" id="GO:0048488">
    <property type="term" value="P:synaptic vesicle endocytosis"/>
    <property type="evidence" value="ECO:0007669"/>
    <property type="project" value="TreeGrafter"/>
</dbReference>
<dbReference type="InterPro" id="IPR056741">
    <property type="entry name" value="BLTP1_M"/>
</dbReference>
<name>A0A8C2KW86_CYPCA</name>
<feature type="compositionally biased region" description="Basic and acidic residues" evidence="1">
    <location>
        <begin position="2580"/>
        <end position="2598"/>
    </location>
</feature>
<dbReference type="InterPro" id="IPR056742">
    <property type="entry name" value="BLTP1_C"/>
</dbReference>
<feature type="region of interest" description="Disordered" evidence="1">
    <location>
        <begin position="2191"/>
        <end position="2210"/>
    </location>
</feature>
<feature type="region of interest" description="Disordered" evidence="1">
    <location>
        <begin position="2329"/>
        <end position="2349"/>
    </location>
</feature>
<feature type="region of interest" description="Disordered" evidence="1">
    <location>
        <begin position="4202"/>
        <end position="4254"/>
    </location>
</feature>
<feature type="region of interest" description="Disordered" evidence="1">
    <location>
        <begin position="1211"/>
        <end position="1258"/>
    </location>
</feature>
<feature type="compositionally biased region" description="Low complexity" evidence="1">
    <location>
        <begin position="1855"/>
        <end position="1870"/>
    </location>
</feature>
<feature type="compositionally biased region" description="Low complexity" evidence="1">
    <location>
        <begin position="2332"/>
        <end position="2347"/>
    </location>
</feature>
<dbReference type="PANTHER" id="PTHR31640:SF1">
    <property type="entry name" value="BRIDGE-LIKE LIPID TRANSFER PROTEIN FAMILY MEMBER 1"/>
    <property type="match status" value="1"/>
</dbReference>
<feature type="compositionally biased region" description="Polar residues" evidence="1">
    <location>
        <begin position="4202"/>
        <end position="4213"/>
    </location>
</feature>
<feature type="region of interest" description="Disordered" evidence="1">
    <location>
        <begin position="3781"/>
        <end position="3836"/>
    </location>
</feature>
<accession>A0A8C2KW86</accession>
<feature type="compositionally biased region" description="Polar residues" evidence="1">
    <location>
        <begin position="1614"/>
        <end position="1631"/>
    </location>
</feature>
<feature type="compositionally biased region" description="Polar residues" evidence="1">
    <location>
        <begin position="3783"/>
        <end position="3795"/>
    </location>
</feature>
<keyword evidence="2" id="KW-1133">Transmembrane helix</keyword>
<dbReference type="Pfam" id="PF25039">
    <property type="entry name" value="BLTP1_M"/>
    <property type="match status" value="1"/>
</dbReference>
<feature type="compositionally biased region" description="Polar residues" evidence="1">
    <location>
        <begin position="1880"/>
        <end position="1893"/>
    </location>
</feature>
<feature type="region of interest" description="Disordered" evidence="1">
    <location>
        <begin position="1272"/>
        <end position="1313"/>
    </location>
</feature>
<feature type="region of interest" description="Disordered" evidence="1">
    <location>
        <begin position="1337"/>
        <end position="1392"/>
    </location>
</feature>
<feature type="region of interest" description="Disordered" evidence="1">
    <location>
        <begin position="1788"/>
        <end position="1807"/>
    </location>
</feature>
<dbReference type="PANTHER" id="PTHR31640">
    <property type="entry name" value="TRANSMEMBRANE PROTEIN KIAA1109"/>
    <property type="match status" value="1"/>
</dbReference>
<feature type="compositionally biased region" description="Polar residues" evidence="1">
    <location>
        <begin position="2242"/>
        <end position="2257"/>
    </location>
</feature>
<feature type="region of interest" description="Disordered" evidence="1">
    <location>
        <begin position="2856"/>
        <end position="2881"/>
    </location>
</feature>
<evidence type="ECO:0000259" key="3">
    <source>
        <dbReference type="SMART" id="SM01220"/>
    </source>
</evidence>
<evidence type="ECO:0000256" key="2">
    <source>
        <dbReference type="SAM" id="Phobius"/>
    </source>
</evidence>
<feature type="region of interest" description="Disordered" evidence="1">
    <location>
        <begin position="1608"/>
        <end position="1633"/>
    </location>
</feature>
<feature type="transmembrane region" description="Helical" evidence="2">
    <location>
        <begin position="27"/>
        <end position="46"/>
    </location>
</feature>
<feature type="region of interest" description="Disordered" evidence="1">
    <location>
        <begin position="2088"/>
        <end position="2109"/>
    </location>
</feature>
<proteinExistence type="predicted"/>
<feature type="domain" description="Bridge-like lipid transfer protein family member 1 C-terminal" evidence="3">
    <location>
        <begin position="4246"/>
        <end position="4850"/>
    </location>
</feature>
<evidence type="ECO:0000313" key="4">
    <source>
        <dbReference type="Ensembl" id="ENSCCRP00020116097.1"/>
    </source>
</evidence>
<feature type="region of interest" description="Disordered" evidence="1">
    <location>
        <begin position="3616"/>
        <end position="3659"/>
    </location>
</feature>
<feature type="compositionally biased region" description="Acidic residues" evidence="1">
    <location>
        <begin position="1894"/>
        <end position="1904"/>
    </location>
</feature>
<feature type="region of interest" description="Disordered" evidence="1">
    <location>
        <begin position="1186"/>
        <end position="1205"/>
    </location>
</feature>
<dbReference type="Ensembl" id="ENSCCRT00020126608.1">
    <property type="protein sequence ID" value="ENSCCRP00020116097.1"/>
    <property type="gene ID" value="ENSCCRG00020052347.1"/>
</dbReference>
<feature type="region of interest" description="Disordered" evidence="1">
    <location>
        <begin position="4748"/>
        <end position="4770"/>
    </location>
</feature>
<keyword evidence="2" id="KW-0812">Transmembrane</keyword>
<feature type="compositionally biased region" description="Polar residues" evidence="1">
    <location>
        <begin position="1467"/>
        <end position="1476"/>
    </location>
</feature>
<dbReference type="SMART" id="SM01220">
    <property type="entry name" value="FSA_C"/>
    <property type="match status" value="1"/>
</dbReference>
<dbReference type="GO" id="GO:0098793">
    <property type="term" value="C:presynapse"/>
    <property type="evidence" value="ECO:0007669"/>
    <property type="project" value="GOC"/>
</dbReference>
<reference evidence="4" key="1">
    <citation type="submission" date="2025-08" db="UniProtKB">
        <authorList>
            <consortium name="Ensembl"/>
        </authorList>
    </citation>
    <scope>IDENTIFICATION</scope>
</reference>
<feature type="compositionally biased region" description="Polar residues" evidence="1">
    <location>
        <begin position="1216"/>
        <end position="1227"/>
    </location>
</feature>
<feature type="region of interest" description="Disordered" evidence="1">
    <location>
        <begin position="1851"/>
        <end position="1921"/>
    </location>
</feature>
<keyword evidence="2" id="KW-0472">Membrane</keyword>
<feature type="region of interest" description="Disordered" evidence="1">
    <location>
        <begin position="1450"/>
        <end position="1476"/>
    </location>
</feature>
<dbReference type="InterPro" id="IPR047104">
    <property type="entry name" value="BLTP1_N"/>
</dbReference>
<feature type="compositionally biased region" description="Polar residues" evidence="1">
    <location>
        <begin position="3970"/>
        <end position="3988"/>
    </location>
</feature>
<evidence type="ECO:0000256" key="1">
    <source>
        <dbReference type="SAM" id="MobiDB-lite"/>
    </source>
</evidence>
<feature type="region of interest" description="Disordered" evidence="1">
    <location>
        <begin position="4049"/>
        <end position="4072"/>
    </location>
</feature>
<organism evidence="4 5">
    <name type="scientific">Cyprinus carpio</name>
    <name type="common">Common carp</name>
    <dbReference type="NCBI Taxonomy" id="7962"/>
    <lineage>
        <taxon>Eukaryota</taxon>
        <taxon>Metazoa</taxon>
        <taxon>Chordata</taxon>
        <taxon>Craniata</taxon>
        <taxon>Vertebrata</taxon>
        <taxon>Euteleostomi</taxon>
        <taxon>Actinopterygii</taxon>
        <taxon>Neopterygii</taxon>
        <taxon>Teleostei</taxon>
        <taxon>Ostariophysi</taxon>
        <taxon>Cypriniformes</taxon>
        <taxon>Cyprinidae</taxon>
        <taxon>Cyprininae</taxon>
        <taxon>Cyprinus</taxon>
    </lineage>
</organism>
<feature type="region of interest" description="Disordered" evidence="1">
    <location>
        <begin position="3537"/>
        <end position="3575"/>
    </location>
</feature>
<feature type="region of interest" description="Disordered" evidence="1">
    <location>
        <begin position="3963"/>
        <end position="4018"/>
    </location>
</feature>
<feature type="compositionally biased region" description="Basic and acidic residues" evidence="1">
    <location>
        <begin position="3551"/>
        <end position="3565"/>
    </location>
</feature>
<feature type="compositionally biased region" description="Basic and acidic residues" evidence="1">
    <location>
        <begin position="1794"/>
        <end position="1804"/>
    </location>
</feature>
<evidence type="ECO:0000313" key="5">
    <source>
        <dbReference type="Proteomes" id="UP000694701"/>
    </source>
</evidence>
<feature type="compositionally biased region" description="Low complexity" evidence="1">
    <location>
        <begin position="1189"/>
        <end position="1205"/>
    </location>
</feature>
<dbReference type="Pfam" id="PF20413">
    <property type="entry name" value="BLTP1_N"/>
    <property type="match status" value="1"/>
</dbReference>
<feature type="region of interest" description="Disordered" evidence="1">
    <location>
        <begin position="2525"/>
        <end position="2629"/>
    </location>
</feature>
<protein>
    <submittedName>
        <fullName evidence="4">Si:ch211-233a24.2</fullName>
    </submittedName>
</protein>
<feature type="compositionally biased region" description="Low complexity" evidence="1">
    <location>
        <begin position="1239"/>
        <end position="1250"/>
    </location>
</feature>
<feature type="region of interest" description="Disordered" evidence="1">
    <location>
        <begin position="2237"/>
        <end position="2258"/>
    </location>
</feature>
<dbReference type="InterPro" id="IPR033616">
    <property type="entry name" value="BLTP1"/>
</dbReference>
<feature type="region of interest" description="Disordered" evidence="1">
    <location>
        <begin position="3672"/>
        <end position="3692"/>
    </location>
</feature>
<dbReference type="Proteomes" id="UP000694701">
    <property type="component" value="Unplaced"/>
</dbReference>
<feature type="compositionally biased region" description="Polar residues" evidence="1">
    <location>
        <begin position="4750"/>
        <end position="4760"/>
    </location>
</feature>